<dbReference type="Pfam" id="PF13661">
    <property type="entry name" value="2OG-FeII_Oxy_4"/>
    <property type="match status" value="1"/>
</dbReference>
<dbReference type="GO" id="GO:0006449">
    <property type="term" value="P:regulation of translational termination"/>
    <property type="evidence" value="ECO:0007669"/>
    <property type="project" value="TreeGrafter"/>
</dbReference>
<dbReference type="GO" id="GO:0005737">
    <property type="term" value="C:cytoplasm"/>
    <property type="evidence" value="ECO:0007669"/>
    <property type="project" value="TreeGrafter"/>
</dbReference>
<organism evidence="2 3">
    <name type="scientific">Emiliania huxleyi (strain CCMP1516)</name>
    <dbReference type="NCBI Taxonomy" id="280463"/>
    <lineage>
        <taxon>Eukaryota</taxon>
        <taxon>Haptista</taxon>
        <taxon>Haptophyta</taxon>
        <taxon>Prymnesiophyceae</taxon>
        <taxon>Isochrysidales</taxon>
        <taxon>Noelaerhabdaceae</taxon>
        <taxon>Emiliania</taxon>
    </lineage>
</organism>
<name>A0A0D3J8J7_EMIH1</name>
<dbReference type="RefSeq" id="XP_005772261.1">
    <property type="nucleotide sequence ID" value="XM_005772204.1"/>
</dbReference>
<dbReference type="STRING" id="2903.R1CBV0"/>
<dbReference type="Proteomes" id="UP000013827">
    <property type="component" value="Unassembled WGS sequence"/>
</dbReference>
<dbReference type="Gene3D" id="2.60.120.620">
    <property type="entry name" value="q2cbj1_9rhob like domain"/>
    <property type="match status" value="1"/>
</dbReference>
<reference evidence="2" key="2">
    <citation type="submission" date="2024-10" db="UniProtKB">
        <authorList>
            <consortium name="EnsemblProtists"/>
        </authorList>
    </citation>
    <scope>IDENTIFICATION</scope>
</reference>
<dbReference type="PaxDb" id="2903-EOD19832"/>
<dbReference type="GO" id="GO:0031543">
    <property type="term" value="F:peptidyl-proline dioxygenase activity"/>
    <property type="evidence" value="ECO:0007669"/>
    <property type="project" value="TreeGrafter"/>
</dbReference>
<sequence>MADAAELAFQRLVAANPQAVVVGNGTSEHGSSEQQDADAAELAFQRLVAANPQAVVVGNGTSEHGSSEQQDADAAELAFQRLVAANPDAVVVSVLGASSDPAAVEETLARRVVNDAAVSTWLESKPEMVGAPLPALTPSGWLSNSSTVQALRAGQLLRLEQAFDDACARSVHTALGGLPEEAWSHHASRQPGFQYAHSNIYCSDASRLASACPAYATACRWFEREGLTWFEAAFGCRGRVVVSASWYREGDYSTPHCDLGDLRRVAFVWHLTGEWDERSGGDLVWCSPHRRFAPSFNTLFLFPVHGASHHFVQPVAAGTPRAHRRLAINGWFCCEDEAWEAAVGSAGLSEAAVQMLHTWTP</sequence>
<dbReference type="InterPro" id="IPR051842">
    <property type="entry name" value="uS12_prolyl_hydroxylase"/>
</dbReference>
<proteinExistence type="predicted"/>
<protein>
    <recommendedName>
        <fullName evidence="1">Prolyl 3,4-dihydroxylase TPA1/OFD1 N-terminal domain-containing protein</fullName>
    </recommendedName>
</protein>
<dbReference type="KEGG" id="ehx:EMIHUDRAFT_242513"/>
<dbReference type="HOGENOM" id="CLU_853739_0_0_1"/>
<keyword evidence="3" id="KW-1185">Reference proteome</keyword>
<feature type="domain" description="Prolyl 3,4-dihydroxylase TPA1/OFD1 N-terminal" evidence="1">
    <location>
        <begin position="243"/>
        <end position="332"/>
    </location>
</feature>
<dbReference type="PANTHER" id="PTHR12117">
    <property type="entry name" value="HISTONE ACETYLTRANSFERASE COMPLEX"/>
    <property type="match status" value="1"/>
</dbReference>
<dbReference type="InterPro" id="IPR039558">
    <property type="entry name" value="TPA1/OFD1_N"/>
</dbReference>
<accession>A0A0D3J8J7</accession>
<dbReference type="AlphaFoldDB" id="A0A0D3J8J7"/>
<dbReference type="GeneID" id="17265378"/>
<reference evidence="3" key="1">
    <citation type="journal article" date="2013" name="Nature">
        <title>Pan genome of the phytoplankton Emiliania underpins its global distribution.</title>
        <authorList>
            <person name="Read B.A."/>
            <person name="Kegel J."/>
            <person name="Klute M.J."/>
            <person name="Kuo A."/>
            <person name="Lefebvre S.C."/>
            <person name="Maumus F."/>
            <person name="Mayer C."/>
            <person name="Miller J."/>
            <person name="Monier A."/>
            <person name="Salamov A."/>
            <person name="Young J."/>
            <person name="Aguilar M."/>
            <person name="Claverie J.M."/>
            <person name="Frickenhaus S."/>
            <person name="Gonzalez K."/>
            <person name="Herman E.K."/>
            <person name="Lin Y.C."/>
            <person name="Napier J."/>
            <person name="Ogata H."/>
            <person name="Sarno A.F."/>
            <person name="Shmutz J."/>
            <person name="Schroeder D."/>
            <person name="de Vargas C."/>
            <person name="Verret F."/>
            <person name="von Dassow P."/>
            <person name="Valentin K."/>
            <person name="Van de Peer Y."/>
            <person name="Wheeler G."/>
            <person name="Dacks J.B."/>
            <person name="Delwiche C.F."/>
            <person name="Dyhrman S.T."/>
            <person name="Glockner G."/>
            <person name="John U."/>
            <person name="Richards T."/>
            <person name="Worden A.Z."/>
            <person name="Zhang X."/>
            <person name="Grigoriev I.V."/>
            <person name="Allen A.E."/>
            <person name="Bidle K."/>
            <person name="Borodovsky M."/>
            <person name="Bowler C."/>
            <person name="Brownlee C."/>
            <person name="Cock J.M."/>
            <person name="Elias M."/>
            <person name="Gladyshev V.N."/>
            <person name="Groth M."/>
            <person name="Guda C."/>
            <person name="Hadaegh A."/>
            <person name="Iglesias-Rodriguez M.D."/>
            <person name="Jenkins J."/>
            <person name="Jones B.M."/>
            <person name="Lawson T."/>
            <person name="Leese F."/>
            <person name="Lindquist E."/>
            <person name="Lobanov A."/>
            <person name="Lomsadze A."/>
            <person name="Malik S.B."/>
            <person name="Marsh M.E."/>
            <person name="Mackinder L."/>
            <person name="Mock T."/>
            <person name="Mueller-Roeber B."/>
            <person name="Pagarete A."/>
            <person name="Parker M."/>
            <person name="Probert I."/>
            <person name="Quesneville H."/>
            <person name="Raines C."/>
            <person name="Rensing S.A."/>
            <person name="Riano-Pachon D.M."/>
            <person name="Richier S."/>
            <person name="Rokitta S."/>
            <person name="Shiraiwa Y."/>
            <person name="Soanes D.M."/>
            <person name="van der Giezen M."/>
            <person name="Wahlund T.M."/>
            <person name="Williams B."/>
            <person name="Wilson W."/>
            <person name="Wolfe G."/>
            <person name="Wurch L.L."/>
        </authorList>
    </citation>
    <scope>NUCLEOTIDE SEQUENCE</scope>
</reference>
<evidence type="ECO:0000259" key="1">
    <source>
        <dbReference type="Pfam" id="PF13661"/>
    </source>
</evidence>
<evidence type="ECO:0000313" key="3">
    <source>
        <dbReference type="Proteomes" id="UP000013827"/>
    </source>
</evidence>
<dbReference type="PANTHER" id="PTHR12117:SF0">
    <property type="entry name" value="PROLYL 3-HYDROXYLASE OGFOD1"/>
    <property type="match status" value="1"/>
</dbReference>
<evidence type="ECO:0000313" key="2">
    <source>
        <dbReference type="EnsemblProtists" id="EOD19832"/>
    </source>
</evidence>
<dbReference type="EnsemblProtists" id="EOD19832">
    <property type="protein sequence ID" value="EOD19832"/>
    <property type="gene ID" value="EMIHUDRAFT_242513"/>
</dbReference>